<dbReference type="GO" id="GO:0005840">
    <property type="term" value="C:ribosome"/>
    <property type="evidence" value="ECO:0007669"/>
    <property type="project" value="UniProtKB-KW"/>
</dbReference>
<evidence type="ECO:0000256" key="1">
    <source>
        <dbReference type="ARBA" id="ARBA00009339"/>
    </source>
</evidence>
<dbReference type="InterPro" id="IPR020083">
    <property type="entry name" value="Ribosomal_eL39_CS"/>
</dbReference>
<evidence type="ECO:0000313" key="8">
    <source>
        <dbReference type="Proteomes" id="UP000268446"/>
    </source>
</evidence>
<dbReference type="InterPro" id="IPR023626">
    <property type="entry name" value="Ribosomal_eL39_dom_sf"/>
</dbReference>
<accession>A0A497F8I2</accession>
<evidence type="ECO:0000313" key="9">
    <source>
        <dbReference type="Proteomes" id="UP000269499"/>
    </source>
</evidence>
<evidence type="ECO:0000256" key="4">
    <source>
        <dbReference type="ARBA" id="ARBA00035234"/>
    </source>
</evidence>
<dbReference type="FunFam" id="1.10.1620.10:FF:000001">
    <property type="entry name" value="60S ribosomal protein-like L39"/>
    <property type="match status" value="1"/>
</dbReference>
<gene>
    <name evidence="5" type="primary">rpl39e</name>
    <name evidence="6" type="ORF">DRJ20_01175</name>
    <name evidence="7" type="ORF">DRJ26_00190</name>
</gene>
<organism evidence="7 9">
    <name type="scientific">Thermoproteota archaeon</name>
    <dbReference type="NCBI Taxonomy" id="2056631"/>
    <lineage>
        <taxon>Archaea</taxon>
        <taxon>Thermoproteota</taxon>
    </lineage>
</organism>
<keyword evidence="2 5" id="KW-0689">Ribosomal protein</keyword>
<evidence type="ECO:0000256" key="3">
    <source>
        <dbReference type="ARBA" id="ARBA00023274"/>
    </source>
</evidence>
<dbReference type="GO" id="GO:0003735">
    <property type="term" value="F:structural constituent of ribosome"/>
    <property type="evidence" value="ECO:0007669"/>
    <property type="project" value="InterPro"/>
</dbReference>
<dbReference type="EMBL" id="QMRA01000002">
    <property type="protein sequence ID" value="RLE55905.1"/>
    <property type="molecule type" value="Genomic_DNA"/>
</dbReference>
<name>A0A497F8I2_9CREN</name>
<protein>
    <recommendedName>
        <fullName evidence="4 5">Large ribosomal subunit protein eL39</fullName>
    </recommendedName>
</protein>
<dbReference type="NCBIfam" id="NF002316">
    <property type="entry name" value="PRK01242.1"/>
    <property type="match status" value="1"/>
</dbReference>
<dbReference type="PROSITE" id="PS00051">
    <property type="entry name" value="RIBOSOMAL_L39E"/>
    <property type="match status" value="1"/>
</dbReference>
<evidence type="ECO:0000313" key="7">
    <source>
        <dbReference type="EMBL" id="RLE55905.1"/>
    </source>
</evidence>
<dbReference type="AlphaFoldDB" id="A0A497F8I2"/>
<dbReference type="Proteomes" id="UP000269499">
    <property type="component" value="Unassembled WGS sequence"/>
</dbReference>
<dbReference type="Pfam" id="PF00832">
    <property type="entry name" value="Ribosomal_L39"/>
    <property type="match status" value="1"/>
</dbReference>
<dbReference type="InterPro" id="IPR000077">
    <property type="entry name" value="Ribosomal_eL39"/>
</dbReference>
<comment type="caution">
    <text evidence="7">The sequence shown here is derived from an EMBL/GenBank/DDBJ whole genome shotgun (WGS) entry which is preliminary data.</text>
</comment>
<proteinExistence type="inferred from homology"/>
<keyword evidence="3 5" id="KW-0687">Ribonucleoprotein</keyword>
<dbReference type="EMBL" id="QMQZ01000023">
    <property type="protein sequence ID" value="RLE51925.1"/>
    <property type="molecule type" value="Genomic_DNA"/>
</dbReference>
<evidence type="ECO:0000256" key="2">
    <source>
        <dbReference type="ARBA" id="ARBA00022980"/>
    </source>
</evidence>
<dbReference type="GO" id="GO:0006412">
    <property type="term" value="P:translation"/>
    <property type="evidence" value="ECO:0007669"/>
    <property type="project" value="UniProtKB-UniRule"/>
</dbReference>
<evidence type="ECO:0000256" key="5">
    <source>
        <dbReference type="HAMAP-Rule" id="MF_00629"/>
    </source>
</evidence>
<dbReference type="Proteomes" id="UP000268446">
    <property type="component" value="Unassembled WGS sequence"/>
</dbReference>
<dbReference type="GO" id="GO:1990904">
    <property type="term" value="C:ribonucleoprotein complex"/>
    <property type="evidence" value="ECO:0007669"/>
    <property type="project" value="UniProtKB-KW"/>
</dbReference>
<dbReference type="Gene3D" id="1.10.1620.10">
    <property type="entry name" value="Ribosomal protein L39e"/>
    <property type="match status" value="1"/>
</dbReference>
<reference evidence="8 9" key="1">
    <citation type="submission" date="2018-06" db="EMBL/GenBank/DDBJ databases">
        <title>Extensive metabolic versatility and redundancy in microbially diverse, dynamic hydrothermal sediments.</title>
        <authorList>
            <person name="Dombrowski N."/>
            <person name="Teske A."/>
            <person name="Baker B.J."/>
        </authorList>
    </citation>
    <scope>NUCLEOTIDE SEQUENCE [LARGE SCALE GENOMIC DNA]</scope>
    <source>
        <strain evidence="7">B20_G2</strain>
        <strain evidence="6">B29_G17</strain>
    </source>
</reference>
<comment type="similarity">
    <text evidence="1 5">Belongs to the eukaryotic ribosomal protein eL39 family.</text>
</comment>
<evidence type="ECO:0000313" key="6">
    <source>
        <dbReference type="EMBL" id="RLE51925.1"/>
    </source>
</evidence>
<dbReference type="HAMAP" id="MF_00629">
    <property type="entry name" value="Ribosomal_eL39"/>
    <property type="match status" value="1"/>
</dbReference>
<sequence length="51" mass="6170">MARNKPLAKKLRLARALKQNSPVPFWVVVKTRGAFRRHPKLRHWRRSRLQL</sequence>
<dbReference type="SUPFAM" id="SSF48662">
    <property type="entry name" value="Ribosomal protein L39e"/>
    <property type="match status" value="1"/>
</dbReference>